<feature type="compositionally biased region" description="Low complexity" evidence="1">
    <location>
        <begin position="192"/>
        <end position="205"/>
    </location>
</feature>
<comment type="caution">
    <text evidence="3">The sequence shown here is derived from an EMBL/GenBank/DDBJ whole genome shotgun (WGS) entry which is preliminary data.</text>
</comment>
<sequence>MANFANKLPFQIGAAVIVTLLLIEASHSQDEKPLRDCRCHDLFGNANGSCARANLKGWCRKLGDINEEHHGTVVSYQCECYDLGIDDIGMRRLPLWEQNQIREIRQQLKLKERITLMENLELQSSIKRVEDEEKLVLEKRFAEIMQDYENHPELQEKLALARAGSENRLRARVAGIKARHEKAKQQRRNGVTTTTEKPTTTSRPTRASAFTTATISLNHSRFTNESDVGSKSTSFEQIRAQEQMLARDKQKDALNKWKRDEDQRFQRELDQARLRMKLQLEITLELIGRVGGSDMQEKMERAQRSHELWLEATEANFRRHQEIVNMFYKETLAAINEYTNVYNVPVRISHIRPSFPTPTRPSISTPTRRLPSNSSCLKPGTKILMSDFTEKPVRLLQVGDIIMDMNLNPTRVLGVAHEFLLDQKFFGFDNQSFFFTDNHIFVGPSQESEQNFKLYAKSTKTLFHNNPLMKYLNVSDMDEYDTLKLFHFDNQNFTLEQNNVVVTQDPQEYPPETLIYFLQVDSPTGTYFANGYLCRHEIPPVEYWPNTMGMLFRLMGTETFENLAQLPYNMETVSFLQNGISQVTVAVKKFLEEVDWENFGSGNDHEIMALDDVKVDEYIGKIFSNPTLSTAGVGLYARVGEIVAPYLDVVEVGVPKVGRDRLGKIQYAIFQLIIDELAKL</sequence>
<dbReference type="EMBL" id="CAXLJM020000124">
    <property type="protein sequence ID" value="CAL8138954.1"/>
    <property type="molecule type" value="Genomic_DNA"/>
</dbReference>
<protein>
    <submittedName>
        <fullName evidence="3">Uncharacterized protein</fullName>
    </submittedName>
</protein>
<feature type="region of interest" description="Disordered" evidence="1">
    <location>
        <begin position="177"/>
        <end position="205"/>
    </location>
</feature>
<accession>A0ABP1RYS4</accession>
<reference evidence="3 4" key="1">
    <citation type="submission" date="2024-08" db="EMBL/GenBank/DDBJ databases">
        <authorList>
            <person name="Cucini C."/>
            <person name="Frati F."/>
        </authorList>
    </citation>
    <scope>NUCLEOTIDE SEQUENCE [LARGE SCALE GENOMIC DNA]</scope>
</reference>
<organism evidence="3 4">
    <name type="scientific">Orchesella dallaii</name>
    <dbReference type="NCBI Taxonomy" id="48710"/>
    <lineage>
        <taxon>Eukaryota</taxon>
        <taxon>Metazoa</taxon>
        <taxon>Ecdysozoa</taxon>
        <taxon>Arthropoda</taxon>
        <taxon>Hexapoda</taxon>
        <taxon>Collembola</taxon>
        <taxon>Entomobryomorpha</taxon>
        <taxon>Entomobryoidea</taxon>
        <taxon>Orchesellidae</taxon>
        <taxon>Orchesellinae</taxon>
        <taxon>Orchesella</taxon>
    </lineage>
</organism>
<evidence type="ECO:0000256" key="1">
    <source>
        <dbReference type="SAM" id="MobiDB-lite"/>
    </source>
</evidence>
<dbReference type="InterPro" id="IPR036844">
    <property type="entry name" value="Hint_dom_sf"/>
</dbReference>
<name>A0ABP1RYS4_9HEXA</name>
<keyword evidence="4" id="KW-1185">Reference proteome</keyword>
<feature type="signal peptide" evidence="2">
    <location>
        <begin position="1"/>
        <end position="28"/>
    </location>
</feature>
<feature type="compositionally biased region" description="Basic residues" evidence="1">
    <location>
        <begin position="177"/>
        <end position="187"/>
    </location>
</feature>
<evidence type="ECO:0000313" key="3">
    <source>
        <dbReference type="EMBL" id="CAL8138954.1"/>
    </source>
</evidence>
<evidence type="ECO:0000313" key="4">
    <source>
        <dbReference type="Proteomes" id="UP001642540"/>
    </source>
</evidence>
<keyword evidence="2" id="KW-0732">Signal</keyword>
<dbReference type="Proteomes" id="UP001642540">
    <property type="component" value="Unassembled WGS sequence"/>
</dbReference>
<feature type="chain" id="PRO_5047084905" evidence="2">
    <location>
        <begin position="29"/>
        <end position="680"/>
    </location>
</feature>
<dbReference type="Gene3D" id="2.170.16.10">
    <property type="entry name" value="Hedgehog/Intein (Hint) domain"/>
    <property type="match status" value="1"/>
</dbReference>
<evidence type="ECO:0000256" key="2">
    <source>
        <dbReference type="SAM" id="SignalP"/>
    </source>
</evidence>
<gene>
    <name evidence="3" type="ORF">ODALV1_LOCUS27613</name>
</gene>
<proteinExistence type="predicted"/>
<dbReference type="SUPFAM" id="SSF51294">
    <property type="entry name" value="Hedgehog/intein (Hint) domain"/>
    <property type="match status" value="1"/>
</dbReference>